<evidence type="ECO:0000313" key="7">
    <source>
        <dbReference type="EnsemblProtists" id="PYU1_T012335"/>
    </source>
</evidence>
<accession>K3X536</accession>
<dbReference type="EMBL" id="GL376608">
    <property type="status" value="NOT_ANNOTATED_CDS"/>
    <property type="molecule type" value="Genomic_DNA"/>
</dbReference>
<dbReference type="VEuPathDB" id="FungiDB:PYU1_G012309"/>
<dbReference type="PANTHER" id="PTHR24345">
    <property type="entry name" value="SERINE/THREONINE-PROTEIN KINASE PLK"/>
    <property type="match status" value="1"/>
</dbReference>
<evidence type="ECO:0000256" key="4">
    <source>
        <dbReference type="ARBA" id="ARBA00022777"/>
    </source>
</evidence>
<dbReference type="PANTHER" id="PTHR24345:SF91">
    <property type="entry name" value="SERINE_THREONINE-PROTEIN KINASE PLK4"/>
    <property type="match status" value="1"/>
</dbReference>
<organism evidence="7 8">
    <name type="scientific">Globisporangium ultimum (strain ATCC 200006 / CBS 805.95 / DAOM BR144)</name>
    <name type="common">Pythium ultimum</name>
    <dbReference type="NCBI Taxonomy" id="431595"/>
    <lineage>
        <taxon>Eukaryota</taxon>
        <taxon>Sar</taxon>
        <taxon>Stramenopiles</taxon>
        <taxon>Oomycota</taxon>
        <taxon>Peronosporomycetes</taxon>
        <taxon>Pythiales</taxon>
        <taxon>Pythiaceae</taxon>
        <taxon>Globisporangium</taxon>
    </lineage>
</organism>
<evidence type="ECO:0000256" key="2">
    <source>
        <dbReference type="ARBA" id="ARBA00022679"/>
    </source>
</evidence>
<dbReference type="SMART" id="SM00220">
    <property type="entry name" value="S_TKc"/>
    <property type="match status" value="1"/>
</dbReference>
<protein>
    <recommendedName>
        <fullName evidence="6">Protein kinase domain-containing protein</fullName>
    </recommendedName>
</protein>
<evidence type="ECO:0000313" key="8">
    <source>
        <dbReference type="Proteomes" id="UP000019132"/>
    </source>
</evidence>
<dbReference type="GO" id="GO:0004674">
    <property type="term" value="F:protein serine/threonine kinase activity"/>
    <property type="evidence" value="ECO:0007669"/>
    <property type="project" value="UniProtKB-KW"/>
</dbReference>
<reference evidence="8" key="1">
    <citation type="journal article" date="2010" name="Genome Biol.">
        <title>Genome sequence of the necrotrophic plant pathogen Pythium ultimum reveals original pathogenicity mechanisms and effector repertoire.</title>
        <authorList>
            <person name="Levesque C.A."/>
            <person name="Brouwer H."/>
            <person name="Cano L."/>
            <person name="Hamilton J.P."/>
            <person name="Holt C."/>
            <person name="Huitema E."/>
            <person name="Raffaele S."/>
            <person name="Robideau G.P."/>
            <person name="Thines M."/>
            <person name="Win J."/>
            <person name="Zerillo M.M."/>
            <person name="Beakes G.W."/>
            <person name="Boore J.L."/>
            <person name="Busam D."/>
            <person name="Dumas B."/>
            <person name="Ferriera S."/>
            <person name="Fuerstenberg S.I."/>
            <person name="Gachon C.M."/>
            <person name="Gaulin E."/>
            <person name="Govers F."/>
            <person name="Grenville-Briggs L."/>
            <person name="Horner N."/>
            <person name="Hostetler J."/>
            <person name="Jiang R.H."/>
            <person name="Johnson J."/>
            <person name="Krajaejun T."/>
            <person name="Lin H."/>
            <person name="Meijer H.J."/>
            <person name="Moore B."/>
            <person name="Morris P."/>
            <person name="Phuntmart V."/>
            <person name="Puiu D."/>
            <person name="Shetty J."/>
            <person name="Stajich J.E."/>
            <person name="Tripathy S."/>
            <person name="Wawra S."/>
            <person name="van West P."/>
            <person name="Whitty B.R."/>
            <person name="Coutinho P.M."/>
            <person name="Henrissat B."/>
            <person name="Martin F."/>
            <person name="Thomas P.D."/>
            <person name="Tyler B.M."/>
            <person name="De Vries R.P."/>
            <person name="Kamoun S."/>
            <person name="Yandell M."/>
            <person name="Tisserat N."/>
            <person name="Buell C.R."/>
        </authorList>
    </citation>
    <scope>NUCLEOTIDE SEQUENCE</scope>
    <source>
        <strain evidence="8">DAOM:BR144</strain>
    </source>
</reference>
<dbReference type="PROSITE" id="PS50011">
    <property type="entry name" value="PROTEIN_KINASE_DOM"/>
    <property type="match status" value="1"/>
</dbReference>
<dbReference type="InParanoid" id="K3X536"/>
<name>K3X536_GLOUD</name>
<dbReference type="STRING" id="431595.K3X536"/>
<dbReference type="HOGENOM" id="CLU_000288_63_0_1"/>
<reference evidence="8" key="2">
    <citation type="submission" date="2010-04" db="EMBL/GenBank/DDBJ databases">
        <authorList>
            <person name="Buell R."/>
            <person name="Hamilton J."/>
            <person name="Hostetler J."/>
        </authorList>
    </citation>
    <scope>NUCLEOTIDE SEQUENCE [LARGE SCALE GENOMIC DNA]</scope>
    <source>
        <strain evidence="8">DAOM:BR144</strain>
    </source>
</reference>
<evidence type="ECO:0000256" key="5">
    <source>
        <dbReference type="ARBA" id="ARBA00022840"/>
    </source>
</evidence>
<keyword evidence="2" id="KW-0808">Transferase</keyword>
<sequence length="207" mass="23030">MTASSSPVTSWSSSGAAMATLIRKKETLAARPNTRMEHVEALDVMLQIAHGHHFLHSNNIARRDISPENVLLGGDNCFKICDFGPSTRAGTKSSERVRKALYMASEVARGSTEYDPVLADVWSLEAVLFLMLTGSPLVSLASDDVPVFQAIRAIGCLGVLWQWEMDHLFPFATIDLLTKILRIESCDRFQNMPEVLKHRQQHDSFCN</sequence>
<evidence type="ECO:0000256" key="3">
    <source>
        <dbReference type="ARBA" id="ARBA00022741"/>
    </source>
</evidence>
<dbReference type="AlphaFoldDB" id="K3X536"/>
<dbReference type="Proteomes" id="UP000019132">
    <property type="component" value="Unassembled WGS sequence"/>
</dbReference>
<keyword evidence="5" id="KW-0067">ATP-binding</keyword>
<dbReference type="GO" id="GO:0005524">
    <property type="term" value="F:ATP binding"/>
    <property type="evidence" value="ECO:0007669"/>
    <property type="project" value="UniProtKB-KW"/>
</dbReference>
<evidence type="ECO:0000259" key="6">
    <source>
        <dbReference type="PROSITE" id="PS50011"/>
    </source>
</evidence>
<dbReference type="SUPFAM" id="SSF56112">
    <property type="entry name" value="Protein kinase-like (PK-like)"/>
    <property type="match status" value="1"/>
</dbReference>
<dbReference type="Gene3D" id="1.10.510.10">
    <property type="entry name" value="Transferase(Phosphotransferase) domain 1"/>
    <property type="match status" value="1"/>
</dbReference>
<dbReference type="eggNOG" id="KOG0592">
    <property type="taxonomic scope" value="Eukaryota"/>
</dbReference>
<feature type="domain" description="Protein kinase" evidence="6">
    <location>
        <begin position="1"/>
        <end position="205"/>
    </location>
</feature>
<dbReference type="InterPro" id="IPR000719">
    <property type="entry name" value="Prot_kinase_dom"/>
</dbReference>
<keyword evidence="8" id="KW-1185">Reference proteome</keyword>
<dbReference type="GO" id="GO:0005634">
    <property type="term" value="C:nucleus"/>
    <property type="evidence" value="ECO:0007669"/>
    <property type="project" value="TreeGrafter"/>
</dbReference>
<dbReference type="OMA" id="ANHIHVK"/>
<evidence type="ECO:0000256" key="1">
    <source>
        <dbReference type="ARBA" id="ARBA00022527"/>
    </source>
</evidence>
<dbReference type="InterPro" id="IPR011009">
    <property type="entry name" value="Kinase-like_dom_sf"/>
</dbReference>
<proteinExistence type="predicted"/>
<keyword evidence="3" id="KW-0547">Nucleotide-binding</keyword>
<keyword evidence="4" id="KW-0418">Kinase</keyword>
<dbReference type="EnsemblProtists" id="PYU1_T012335">
    <property type="protein sequence ID" value="PYU1_T012335"/>
    <property type="gene ID" value="PYU1_G012309"/>
</dbReference>
<keyword evidence="1" id="KW-0723">Serine/threonine-protein kinase</keyword>
<dbReference type="Pfam" id="PF00069">
    <property type="entry name" value="Pkinase"/>
    <property type="match status" value="1"/>
</dbReference>
<reference evidence="7" key="3">
    <citation type="submission" date="2015-02" db="UniProtKB">
        <authorList>
            <consortium name="EnsemblProtists"/>
        </authorList>
    </citation>
    <scope>IDENTIFICATION</scope>
    <source>
        <strain evidence="7">DAOM BR144</strain>
    </source>
</reference>